<protein>
    <recommendedName>
        <fullName evidence="5">Phosphotransacetylase</fullName>
    </recommendedName>
</protein>
<dbReference type="Proteomes" id="UP000070659">
    <property type="component" value="Unassembled WGS sequence"/>
</dbReference>
<dbReference type="EMBL" id="JYIJ01000013">
    <property type="protein sequence ID" value="KWX04946.1"/>
    <property type="molecule type" value="Genomic_DNA"/>
</dbReference>
<dbReference type="OrthoDB" id="5179979at2"/>
<evidence type="ECO:0000313" key="2">
    <source>
        <dbReference type="EMBL" id="KWX10789.1"/>
    </source>
</evidence>
<name>A0A132N4M9_9ACTN</name>
<reference evidence="1 4" key="1">
    <citation type="submission" date="2015-02" db="EMBL/GenBank/DDBJ databases">
        <title>Physiological reanalysis, assessment of diazotrophy, and genome sequences of multiple isolates of Streptomyces thermoautotrophicus.</title>
        <authorList>
            <person name="MacKellar D.C."/>
            <person name="Lieber L."/>
            <person name="Norman J."/>
            <person name="Bolger A."/>
            <person name="Tobin C."/>
            <person name="Murray J.W."/>
            <person name="Prell J."/>
        </authorList>
    </citation>
    <scope>NUCLEOTIDE SEQUENCE [LARGE SCALE GENOMIC DNA]</scope>
    <source>
        <strain evidence="1 4">UBT1</strain>
    </source>
</reference>
<organism evidence="1 4">
    <name type="scientific">Carbonactinospora thermoautotrophica</name>
    <dbReference type="NCBI Taxonomy" id="1469144"/>
    <lineage>
        <taxon>Bacteria</taxon>
        <taxon>Bacillati</taxon>
        <taxon>Actinomycetota</taxon>
        <taxon>Actinomycetes</taxon>
        <taxon>Kitasatosporales</taxon>
        <taxon>Carbonactinosporaceae</taxon>
        <taxon>Carbonactinospora</taxon>
    </lineage>
</organism>
<dbReference type="Pfam" id="PF20544">
    <property type="entry name" value="DUF6758"/>
    <property type="match status" value="1"/>
</dbReference>
<gene>
    <name evidence="1" type="ORF">TH66_03900</name>
    <name evidence="2" type="ORF">TR74_01540</name>
</gene>
<comment type="caution">
    <text evidence="1">The sequence shown here is derived from an EMBL/GenBank/DDBJ whole genome shotgun (WGS) entry which is preliminary data.</text>
</comment>
<evidence type="ECO:0008006" key="5">
    <source>
        <dbReference type="Google" id="ProtNLM"/>
    </source>
</evidence>
<dbReference type="PATRIC" id="fig|1469144.8.peg.4393"/>
<evidence type="ECO:0000313" key="3">
    <source>
        <dbReference type="Proteomes" id="UP000070598"/>
    </source>
</evidence>
<evidence type="ECO:0000313" key="4">
    <source>
        <dbReference type="Proteomes" id="UP000070659"/>
    </source>
</evidence>
<dbReference type="InterPro" id="IPR046646">
    <property type="entry name" value="DUF6758"/>
</dbReference>
<accession>A0A132N4M9</accession>
<evidence type="ECO:0000313" key="1">
    <source>
        <dbReference type="EMBL" id="KWX04946.1"/>
    </source>
</evidence>
<dbReference type="AlphaFoldDB" id="A0A132N4M9"/>
<proteinExistence type="predicted"/>
<sequence>MKGEPTCPRCGRAVRAPSVFQSSWECEVHGVIQPLHAAGQPSMEAVRAVVGRAMVPVWVPWPLPAGWVVTGITDAGERSASWATVVACSGPNPCGGPGDLLLVAEEPGVGLGARYAGMDGPDPGPLPEWTGPHTKITAAGHDTPLWCVPGASDRAVFVGEAMGLWLWAVLWPASAGCLMYDEINLIDLREAGPVAEMLPFGALSPRISG</sequence>
<dbReference type="RefSeq" id="WP_066884519.1">
    <property type="nucleotide sequence ID" value="NZ_CP171739.1"/>
</dbReference>
<reference evidence="3" key="2">
    <citation type="submission" date="2015-02" db="EMBL/GenBank/DDBJ databases">
        <title>Physiological reanalysis, assessment of diazotrophy, and genome sequences of multiple isolates of Streptomyces thermoautotrophicus.</title>
        <authorList>
            <person name="MacKellar D.C."/>
            <person name="Lieber L."/>
            <person name="Norman J."/>
            <person name="Bolger A."/>
            <person name="Tobin C."/>
            <person name="Murray J.W."/>
            <person name="Friesen M."/>
            <person name="Prell J."/>
        </authorList>
    </citation>
    <scope>NUCLEOTIDE SEQUENCE [LARGE SCALE GENOMIC DNA]</scope>
    <source>
        <strain evidence="3">UBT1</strain>
    </source>
</reference>
<dbReference type="Proteomes" id="UP000070598">
    <property type="component" value="Unassembled WGS sequence"/>
</dbReference>
<dbReference type="EMBL" id="JYIK01000272">
    <property type="protein sequence ID" value="KWX10789.1"/>
    <property type="molecule type" value="Genomic_DNA"/>
</dbReference>